<organism evidence="2 3">
    <name type="scientific">Croceifilum oryzae</name>
    <dbReference type="NCBI Taxonomy" id="1553429"/>
    <lineage>
        <taxon>Bacteria</taxon>
        <taxon>Bacillati</taxon>
        <taxon>Bacillota</taxon>
        <taxon>Bacilli</taxon>
        <taxon>Bacillales</taxon>
        <taxon>Thermoactinomycetaceae</taxon>
        <taxon>Croceifilum</taxon>
    </lineage>
</organism>
<keyword evidence="1" id="KW-1133">Transmembrane helix</keyword>
<keyword evidence="1" id="KW-0472">Membrane</keyword>
<reference evidence="2 3" key="1">
    <citation type="submission" date="2023-07" db="EMBL/GenBank/DDBJ databases">
        <title>Genomic Encyclopedia of Type Strains, Phase IV (KMG-IV): sequencing the most valuable type-strain genomes for metagenomic binning, comparative biology and taxonomic classification.</title>
        <authorList>
            <person name="Goeker M."/>
        </authorList>
    </citation>
    <scope>NUCLEOTIDE SEQUENCE [LARGE SCALE GENOMIC DNA]</scope>
    <source>
        <strain evidence="2 3">DSM 46876</strain>
    </source>
</reference>
<keyword evidence="3" id="KW-1185">Reference proteome</keyword>
<dbReference type="Proteomes" id="UP001238450">
    <property type="component" value="Unassembled WGS sequence"/>
</dbReference>
<feature type="transmembrane region" description="Helical" evidence="1">
    <location>
        <begin position="37"/>
        <end position="56"/>
    </location>
</feature>
<evidence type="ECO:0000313" key="3">
    <source>
        <dbReference type="Proteomes" id="UP001238450"/>
    </source>
</evidence>
<evidence type="ECO:0000256" key="1">
    <source>
        <dbReference type="SAM" id="Phobius"/>
    </source>
</evidence>
<dbReference type="AlphaFoldDB" id="A0AAJ1TQE3"/>
<dbReference type="EMBL" id="JAUSUV010000014">
    <property type="protein sequence ID" value="MDQ0418606.1"/>
    <property type="molecule type" value="Genomic_DNA"/>
</dbReference>
<name>A0AAJ1TQE3_9BACL</name>
<accession>A0AAJ1TQE3</accession>
<proteinExistence type="predicted"/>
<comment type="caution">
    <text evidence="2">The sequence shown here is derived from an EMBL/GenBank/DDBJ whole genome shotgun (WGS) entry which is preliminary data.</text>
</comment>
<sequence>MNKILAISILGLGISGAVLLTSIPPLFDSPIKDGAKMYTAVSAVVCIIFVVSTLVFRRRFDKMQNEKRE</sequence>
<protein>
    <submittedName>
        <fullName evidence="2">Membrane protein</fullName>
    </submittedName>
</protein>
<gene>
    <name evidence="2" type="ORF">J2Z48_002809</name>
</gene>
<keyword evidence="1" id="KW-0812">Transmembrane</keyword>
<evidence type="ECO:0000313" key="2">
    <source>
        <dbReference type="EMBL" id="MDQ0418606.1"/>
    </source>
</evidence>